<feature type="chain" id="PRO_5013092149" evidence="1">
    <location>
        <begin position="19"/>
        <end position="181"/>
    </location>
</feature>
<dbReference type="STRING" id="48467.SAMN02745166_03391"/>
<keyword evidence="3" id="KW-1185">Reference proteome</keyword>
<keyword evidence="1" id="KW-0732">Signal</keyword>
<protein>
    <submittedName>
        <fullName evidence="2">Uncharacterized protein</fullName>
    </submittedName>
</protein>
<dbReference type="RefSeq" id="WP_078814580.1">
    <property type="nucleotide sequence ID" value="NZ_FUYE01000012.1"/>
</dbReference>
<feature type="signal peptide" evidence="1">
    <location>
        <begin position="1"/>
        <end position="18"/>
    </location>
</feature>
<evidence type="ECO:0000256" key="1">
    <source>
        <dbReference type="SAM" id="SignalP"/>
    </source>
</evidence>
<evidence type="ECO:0000313" key="3">
    <source>
        <dbReference type="Proteomes" id="UP000190774"/>
    </source>
</evidence>
<dbReference type="AlphaFoldDB" id="A0A1T4YI61"/>
<sequence length="181" mass="20096">MKNCLSLFLLFLASFVHGHPVPDIPVRTFFTPEGQCTLTVEVDPRCFSADPNTAPSLMQPIVASLSPERVTELKTKAQELVKKYIEFIFEPTGQITPEFSFEFTGLDRAPLDSEDDIVVLTGTWKTTVPEGSKGWRIRATKATPLAIVFRNYLSGVEHPKFSVLFPGETSFPFDLTASAQP</sequence>
<dbReference type="EMBL" id="FUYE01000012">
    <property type="protein sequence ID" value="SKB01512.1"/>
    <property type="molecule type" value="Genomic_DNA"/>
</dbReference>
<name>A0A1T4YI61_9BACT</name>
<proteinExistence type="predicted"/>
<accession>A0A1T4YI61</accession>
<evidence type="ECO:0000313" key="2">
    <source>
        <dbReference type="EMBL" id="SKB01512.1"/>
    </source>
</evidence>
<organism evidence="2 3">
    <name type="scientific">Prosthecobacter debontii</name>
    <dbReference type="NCBI Taxonomy" id="48467"/>
    <lineage>
        <taxon>Bacteria</taxon>
        <taxon>Pseudomonadati</taxon>
        <taxon>Verrucomicrobiota</taxon>
        <taxon>Verrucomicrobiia</taxon>
        <taxon>Verrucomicrobiales</taxon>
        <taxon>Verrucomicrobiaceae</taxon>
        <taxon>Prosthecobacter</taxon>
    </lineage>
</organism>
<reference evidence="3" key="1">
    <citation type="submission" date="2017-02" db="EMBL/GenBank/DDBJ databases">
        <authorList>
            <person name="Varghese N."/>
            <person name="Submissions S."/>
        </authorList>
    </citation>
    <scope>NUCLEOTIDE SEQUENCE [LARGE SCALE GENOMIC DNA]</scope>
    <source>
        <strain evidence="3">ATCC 700200</strain>
    </source>
</reference>
<dbReference type="Proteomes" id="UP000190774">
    <property type="component" value="Unassembled WGS sequence"/>
</dbReference>
<dbReference type="OrthoDB" id="9810511at2"/>
<gene>
    <name evidence="2" type="ORF">SAMN02745166_03391</name>
</gene>